<sequence>MFFLRFEHGDAESFTILDRLRSNWEARFNVKDDHGPPLGAGEIQQSYITSTQDSPVNPSKGSNGDNLRTRHPPSEVVEDGFTVPNTNAMDGTQGRGPIQEIYIGNIRL</sequence>
<accession>A0AAW2TLD4</accession>
<feature type="compositionally biased region" description="Polar residues" evidence="1">
    <location>
        <begin position="43"/>
        <end position="66"/>
    </location>
</feature>
<comment type="caution">
    <text evidence="2">The sequence shown here is derived from an EMBL/GenBank/DDBJ whole genome shotgun (WGS) entry which is preliminary data.</text>
</comment>
<reference evidence="2" key="2">
    <citation type="journal article" date="2024" name="Plant">
        <title>Genomic evolution and insights into agronomic trait innovations of Sesamum species.</title>
        <authorList>
            <person name="Miao H."/>
            <person name="Wang L."/>
            <person name="Qu L."/>
            <person name="Liu H."/>
            <person name="Sun Y."/>
            <person name="Le M."/>
            <person name="Wang Q."/>
            <person name="Wei S."/>
            <person name="Zheng Y."/>
            <person name="Lin W."/>
            <person name="Duan Y."/>
            <person name="Cao H."/>
            <person name="Xiong S."/>
            <person name="Wang X."/>
            <person name="Wei L."/>
            <person name="Li C."/>
            <person name="Ma Q."/>
            <person name="Ju M."/>
            <person name="Zhao R."/>
            <person name="Li G."/>
            <person name="Mu C."/>
            <person name="Tian Q."/>
            <person name="Mei H."/>
            <person name="Zhang T."/>
            <person name="Gao T."/>
            <person name="Zhang H."/>
        </authorList>
    </citation>
    <scope>NUCLEOTIDE SEQUENCE</scope>
    <source>
        <strain evidence="2">G02</strain>
    </source>
</reference>
<dbReference type="AlphaFoldDB" id="A0AAW2TLD4"/>
<gene>
    <name evidence="2" type="ORF">Sradi_2080900</name>
</gene>
<feature type="region of interest" description="Disordered" evidence="1">
    <location>
        <begin position="30"/>
        <end position="96"/>
    </location>
</feature>
<name>A0AAW2TLD4_SESRA</name>
<proteinExistence type="predicted"/>
<dbReference type="EMBL" id="JACGWJ010000008">
    <property type="protein sequence ID" value="KAL0404401.1"/>
    <property type="molecule type" value="Genomic_DNA"/>
</dbReference>
<protein>
    <submittedName>
        <fullName evidence="2">Uncharacterized protein</fullName>
    </submittedName>
</protein>
<evidence type="ECO:0000313" key="2">
    <source>
        <dbReference type="EMBL" id="KAL0404401.1"/>
    </source>
</evidence>
<evidence type="ECO:0000256" key="1">
    <source>
        <dbReference type="SAM" id="MobiDB-lite"/>
    </source>
</evidence>
<organism evidence="2">
    <name type="scientific">Sesamum radiatum</name>
    <name type="common">Black benniseed</name>
    <dbReference type="NCBI Taxonomy" id="300843"/>
    <lineage>
        <taxon>Eukaryota</taxon>
        <taxon>Viridiplantae</taxon>
        <taxon>Streptophyta</taxon>
        <taxon>Embryophyta</taxon>
        <taxon>Tracheophyta</taxon>
        <taxon>Spermatophyta</taxon>
        <taxon>Magnoliopsida</taxon>
        <taxon>eudicotyledons</taxon>
        <taxon>Gunneridae</taxon>
        <taxon>Pentapetalae</taxon>
        <taxon>asterids</taxon>
        <taxon>lamiids</taxon>
        <taxon>Lamiales</taxon>
        <taxon>Pedaliaceae</taxon>
        <taxon>Sesamum</taxon>
    </lineage>
</organism>
<reference evidence="2" key="1">
    <citation type="submission" date="2020-06" db="EMBL/GenBank/DDBJ databases">
        <authorList>
            <person name="Li T."/>
            <person name="Hu X."/>
            <person name="Zhang T."/>
            <person name="Song X."/>
            <person name="Zhang H."/>
            <person name="Dai N."/>
            <person name="Sheng W."/>
            <person name="Hou X."/>
            <person name="Wei L."/>
        </authorList>
    </citation>
    <scope>NUCLEOTIDE SEQUENCE</scope>
    <source>
        <strain evidence="2">G02</strain>
        <tissue evidence="2">Leaf</tissue>
    </source>
</reference>